<accession>A0AAW2EX73</accession>
<dbReference type="Proteomes" id="UP001430953">
    <property type="component" value="Unassembled WGS sequence"/>
</dbReference>
<evidence type="ECO:0000313" key="3">
    <source>
        <dbReference type="Proteomes" id="UP001430953"/>
    </source>
</evidence>
<protein>
    <submittedName>
        <fullName evidence="2">Uncharacterized protein</fullName>
    </submittedName>
</protein>
<organism evidence="2 3">
    <name type="scientific">Cardiocondyla obscurior</name>
    <dbReference type="NCBI Taxonomy" id="286306"/>
    <lineage>
        <taxon>Eukaryota</taxon>
        <taxon>Metazoa</taxon>
        <taxon>Ecdysozoa</taxon>
        <taxon>Arthropoda</taxon>
        <taxon>Hexapoda</taxon>
        <taxon>Insecta</taxon>
        <taxon>Pterygota</taxon>
        <taxon>Neoptera</taxon>
        <taxon>Endopterygota</taxon>
        <taxon>Hymenoptera</taxon>
        <taxon>Apocrita</taxon>
        <taxon>Aculeata</taxon>
        <taxon>Formicoidea</taxon>
        <taxon>Formicidae</taxon>
        <taxon>Myrmicinae</taxon>
        <taxon>Cardiocondyla</taxon>
    </lineage>
</organism>
<feature type="region of interest" description="Disordered" evidence="1">
    <location>
        <begin position="13"/>
        <end position="61"/>
    </location>
</feature>
<dbReference type="EMBL" id="JADYXP020000016">
    <property type="protein sequence ID" value="KAL0108354.1"/>
    <property type="molecule type" value="Genomic_DNA"/>
</dbReference>
<dbReference type="AlphaFoldDB" id="A0AAW2EX73"/>
<name>A0AAW2EX73_9HYME</name>
<reference evidence="2 3" key="1">
    <citation type="submission" date="2023-03" db="EMBL/GenBank/DDBJ databases">
        <title>High recombination rates correlate with genetic variation in Cardiocondyla obscurior ants.</title>
        <authorList>
            <person name="Errbii M."/>
        </authorList>
    </citation>
    <scope>NUCLEOTIDE SEQUENCE [LARGE SCALE GENOMIC DNA]</scope>
    <source>
        <strain evidence="2">Alpha-2009</strain>
        <tissue evidence="2">Whole body</tissue>
    </source>
</reference>
<feature type="compositionally biased region" description="Polar residues" evidence="1">
    <location>
        <begin position="26"/>
        <end position="37"/>
    </location>
</feature>
<evidence type="ECO:0000256" key="1">
    <source>
        <dbReference type="SAM" id="MobiDB-lite"/>
    </source>
</evidence>
<evidence type="ECO:0000313" key="2">
    <source>
        <dbReference type="EMBL" id="KAL0108354.1"/>
    </source>
</evidence>
<sequence>MCSAAPLDYLQRIPQFPPRADRTARDNLTSRSSSQPTLKGLTATRRSFPLSSAPAGKNNGYGRRGRIKRVYLWDRNRSTDIAYRADKSDVGYKFREIHSGETVYRPDEKKSFRVRVFAIQNRLREKILRKVIYLRTYVQNGMKGSIQSFSIRLRLRAGTCTFCRPRPWATVEHILPRGIERRR</sequence>
<keyword evidence="3" id="KW-1185">Reference proteome</keyword>
<proteinExistence type="predicted"/>
<gene>
    <name evidence="2" type="ORF">PUN28_015115</name>
</gene>
<comment type="caution">
    <text evidence="2">The sequence shown here is derived from an EMBL/GenBank/DDBJ whole genome shotgun (WGS) entry which is preliminary data.</text>
</comment>